<dbReference type="PANTHER" id="PTHR23232:SF152">
    <property type="entry name" value="ZINC FINGER PROTEIN 182"/>
    <property type="match status" value="1"/>
</dbReference>
<dbReference type="InterPro" id="IPR001909">
    <property type="entry name" value="KRAB"/>
</dbReference>
<sequence>MLRQESEKVPVTFRDVAACFSEQEWKVLHEWQKELYSHVMMQVHQVLTSLGYVIVNPTTLLRIYKGEEVDVRDALDPVGKAGANGPTSSCHLSISPDIILRIKQEEELFCSEPQFFDEKGFNNKSSKGEMIANSDLLFKIKREESLYLSDSQDLSENESKAHHGAENVVTSVIIKEEEDSCSVGRQGFSGDKLVNMSTVDGTLGDRTTKRKKEDGYSLKCTEKTSYQHSPGKTQCASVYNKISTTTYLVPSCQYNALRLSATEGPRRSNAKQF</sequence>
<comment type="caution">
    <text evidence="2">The sequence shown here is derived from an EMBL/GenBank/DDBJ whole genome shotgun (WGS) entry which is preliminary data.</text>
</comment>
<dbReference type="Proteomes" id="UP001066276">
    <property type="component" value="Chromosome 5"/>
</dbReference>
<dbReference type="InterPro" id="IPR050169">
    <property type="entry name" value="Krueppel_C2H2_ZnF"/>
</dbReference>
<organism evidence="2 3">
    <name type="scientific">Pleurodeles waltl</name>
    <name type="common">Iberian ribbed newt</name>
    <dbReference type="NCBI Taxonomy" id="8319"/>
    <lineage>
        <taxon>Eukaryota</taxon>
        <taxon>Metazoa</taxon>
        <taxon>Chordata</taxon>
        <taxon>Craniata</taxon>
        <taxon>Vertebrata</taxon>
        <taxon>Euteleostomi</taxon>
        <taxon>Amphibia</taxon>
        <taxon>Batrachia</taxon>
        <taxon>Caudata</taxon>
        <taxon>Salamandroidea</taxon>
        <taxon>Salamandridae</taxon>
        <taxon>Pleurodelinae</taxon>
        <taxon>Pleurodeles</taxon>
    </lineage>
</organism>
<dbReference type="GO" id="GO:0006355">
    <property type="term" value="P:regulation of DNA-templated transcription"/>
    <property type="evidence" value="ECO:0007669"/>
    <property type="project" value="InterPro"/>
</dbReference>
<evidence type="ECO:0000313" key="2">
    <source>
        <dbReference type="EMBL" id="KAJ1155450.1"/>
    </source>
</evidence>
<keyword evidence="3" id="KW-1185">Reference proteome</keyword>
<dbReference type="Pfam" id="PF01352">
    <property type="entry name" value="KRAB"/>
    <property type="match status" value="1"/>
</dbReference>
<dbReference type="SUPFAM" id="SSF109640">
    <property type="entry name" value="KRAB domain (Kruppel-associated box)"/>
    <property type="match status" value="1"/>
</dbReference>
<dbReference type="Gene3D" id="6.10.140.140">
    <property type="match status" value="1"/>
</dbReference>
<accession>A0AAV7RWZ8</accession>
<dbReference type="PROSITE" id="PS50805">
    <property type="entry name" value="KRAB"/>
    <property type="match status" value="1"/>
</dbReference>
<dbReference type="PANTHER" id="PTHR23232">
    <property type="entry name" value="KRAB DOMAIN C2H2 ZINC FINGER"/>
    <property type="match status" value="1"/>
</dbReference>
<proteinExistence type="predicted"/>
<reference evidence="2" key="1">
    <citation type="journal article" date="2022" name="bioRxiv">
        <title>Sequencing and chromosome-scale assembly of the giantPleurodeles waltlgenome.</title>
        <authorList>
            <person name="Brown T."/>
            <person name="Elewa A."/>
            <person name="Iarovenko S."/>
            <person name="Subramanian E."/>
            <person name="Araus A.J."/>
            <person name="Petzold A."/>
            <person name="Susuki M."/>
            <person name="Suzuki K.-i.T."/>
            <person name="Hayashi T."/>
            <person name="Toyoda A."/>
            <person name="Oliveira C."/>
            <person name="Osipova E."/>
            <person name="Leigh N.D."/>
            <person name="Simon A."/>
            <person name="Yun M.H."/>
        </authorList>
    </citation>
    <scope>NUCLEOTIDE SEQUENCE</scope>
    <source>
        <strain evidence="2">20211129_DDA</strain>
        <tissue evidence="2">Liver</tissue>
    </source>
</reference>
<evidence type="ECO:0000313" key="3">
    <source>
        <dbReference type="Proteomes" id="UP001066276"/>
    </source>
</evidence>
<dbReference type="SMART" id="SM00349">
    <property type="entry name" value="KRAB"/>
    <property type="match status" value="1"/>
</dbReference>
<feature type="domain" description="KRAB" evidence="1">
    <location>
        <begin position="11"/>
        <end position="82"/>
    </location>
</feature>
<protein>
    <recommendedName>
        <fullName evidence="1">KRAB domain-containing protein</fullName>
    </recommendedName>
</protein>
<name>A0AAV7RWZ8_PLEWA</name>
<gene>
    <name evidence="2" type="ORF">NDU88_008180</name>
</gene>
<dbReference type="AlphaFoldDB" id="A0AAV7RWZ8"/>
<dbReference type="CDD" id="cd07765">
    <property type="entry name" value="KRAB_A-box"/>
    <property type="match status" value="1"/>
</dbReference>
<dbReference type="EMBL" id="JANPWB010000009">
    <property type="protein sequence ID" value="KAJ1155450.1"/>
    <property type="molecule type" value="Genomic_DNA"/>
</dbReference>
<dbReference type="InterPro" id="IPR036051">
    <property type="entry name" value="KRAB_dom_sf"/>
</dbReference>
<evidence type="ECO:0000259" key="1">
    <source>
        <dbReference type="PROSITE" id="PS50805"/>
    </source>
</evidence>